<keyword evidence="1" id="KW-0732">Signal</keyword>
<dbReference type="InterPro" id="IPR042230">
    <property type="entry name" value="CusF_sf"/>
</dbReference>
<feature type="chain" id="PRO_5013647936" evidence="1">
    <location>
        <begin position="21"/>
        <end position="108"/>
    </location>
</feature>
<name>A0A2G8TBL4_9BURK</name>
<evidence type="ECO:0000313" key="3">
    <source>
        <dbReference type="Proteomes" id="UP000230390"/>
    </source>
</evidence>
<accession>A0A2G8TBL4</accession>
<protein>
    <submittedName>
        <fullName evidence="2">RND transporter</fullName>
    </submittedName>
</protein>
<dbReference type="OrthoDB" id="9180744at2"/>
<proteinExistence type="predicted"/>
<evidence type="ECO:0000313" key="2">
    <source>
        <dbReference type="EMBL" id="PIL43440.1"/>
    </source>
</evidence>
<organism evidence="2 3">
    <name type="scientific">Massilia eurypsychrophila</name>
    <dbReference type="NCBI Taxonomy" id="1485217"/>
    <lineage>
        <taxon>Bacteria</taxon>
        <taxon>Pseudomonadati</taxon>
        <taxon>Pseudomonadota</taxon>
        <taxon>Betaproteobacteria</taxon>
        <taxon>Burkholderiales</taxon>
        <taxon>Oxalobacteraceae</taxon>
        <taxon>Telluria group</taxon>
        <taxon>Massilia</taxon>
    </lineage>
</organism>
<dbReference type="Proteomes" id="UP000230390">
    <property type="component" value="Unassembled WGS sequence"/>
</dbReference>
<dbReference type="Pfam" id="PF11604">
    <property type="entry name" value="CusF_Ec"/>
    <property type="match status" value="1"/>
</dbReference>
<gene>
    <name evidence="2" type="ORF">CR105_19505</name>
</gene>
<reference evidence="2 3" key="1">
    <citation type="submission" date="2017-10" db="EMBL/GenBank/DDBJ databases">
        <title>Massilia psychrophilum sp. nov., a novel purple-pigmented bacterium isolated from Tianshan glacier, Xinjiang Municipality, China.</title>
        <authorList>
            <person name="Wang H."/>
        </authorList>
    </citation>
    <scope>NUCLEOTIDE SEQUENCE [LARGE SCALE GENOMIC DNA]</scope>
    <source>
        <strain evidence="2 3">JCM 30074</strain>
    </source>
</reference>
<sequence length="108" mass="11567">MNRFTVCLFALALSAGAVFGQQPHGAPAIDAAAAAPLTKAEVMKVDKEAGKITIKHGFIENLKMPAMTMAFKVADVAMLEQVRIGDKVTFFAEKVDGKFIVTKLEAVK</sequence>
<dbReference type="InterPro" id="IPR021647">
    <property type="entry name" value="CusF_Ec"/>
</dbReference>
<dbReference type="RefSeq" id="WP_099791259.1">
    <property type="nucleotide sequence ID" value="NZ_JBHLYV010000099.1"/>
</dbReference>
<keyword evidence="3" id="KW-1185">Reference proteome</keyword>
<evidence type="ECO:0000256" key="1">
    <source>
        <dbReference type="SAM" id="SignalP"/>
    </source>
</evidence>
<dbReference type="AlphaFoldDB" id="A0A2G8TBL4"/>
<feature type="signal peptide" evidence="1">
    <location>
        <begin position="1"/>
        <end position="20"/>
    </location>
</feature>
<comment type="caution">
    <text evidence="2">The sequence shown here is derived from an EMBL/GenBank/DDBJ whole genome shotgun (WGS) entry which is preliminary data.</text>
</comment>
<dbReference type="EMBL" id="PDOC01000014">
    <property type="protein sequence ID" value="PIL43440.1"/>
    <property type="molecule type" value="Genomic_DNA"/>
</dbReference>
<dbReference type="Gene3D" id="2.40.50.320">
    <property type="entry name" value="Copper binding periplasmic protein CusF"/>
    <property type="match status" value="1"/>
</dbReference>